<dbReference type="Proteomes" id="UP000727407">
    <property type="component" value="Unassembled WGS sequence"/>
</dbReference>
<dbReference type="EMBL" id="QNUK01000183">
    <property type="protein sequence ID" value="KAF5898980.1"/>
    <property type="molecule type" value="Genomic_DNA"/>
</dbReference>
<keyword evidence="2" id="KW-1185">Reference proteome</keyword>
<accession>A0A8J4XDM1</accession>
<sequence length="50" mass="5262">MPSSVHSCPARCGGLITPCGNPSCLSFCLRETCLTGGQRSDRMCQVDGTQ</sequence>
<protein>
    <submittedName>
        <fullName evidence="1">Uncharacterized protein</fullName>
    </submittedName>
</protein>
<dbReference type="AlphaFoldDB" id="A0A8J4XDM1"/>
<gene>
    <name evidence="1" type="ORF">DAT39_011306</name>
</gene>
<comment type="caution">
    <text evidence="1">The sequence shown here is derived from an EMBL/GenBank/DDBJ whole genome shotgun (WGS) entry which is preliminary data.</text>
</comment>
<evidence type="ECO:0000313" key="2">
    <source>
        <dbReference type="Proteomes" id="UP000727407"/>
    </source>
</evidence>
<proteinExistence type="predicted"/>
<name>A0A8J4XDM1_CLAMG</name>
<evidence type="ECO:0000313" key="1">
    <source>
        <dbReference type="EMBL" id="KAF5898980.1"/>
    </source>
</evidence>
<organism evidence="1 2">
    <name type="scientific">Clarias magur</name>
    <name type="common">Asian catfish</name>
    <name type="synonym">Macropteronotus magur</name>
    <dbReference type="NCBI Taxonomy" id="1594786"/>
    <lineage>
        <taxon>Eukaryota</taxon>
        <taxon>Metazoa</taxon>
        <taxon>Chordata</taxon>
        <taxon>Craniata</taxon>
        <taxon>Vertebrata</taxon>
        <taxon>Euteleostomi</taxon>
        <taxon>Actinopterygii</taxon>
        <taxon>Neopterygii</taxon>
        <taxon>Teleostei</taxon>
        <taxon>Ostariophysi</taxon>
        <taxon>Siluriformes</taxon>
        <taxon>Clariidae</taxon>
        <taxon>Clarias</taxon>
    </lineage>
</organism>
<reference evidence="1" key="1">
    <citation type="submission" date="2020-07" db="EMBL/GenBank/DDBJ databases">
        <title>Clarias magur genome sequencing, assembly and annotation.</title>
        <authorList>
            <person name="Kushwaha B."/>
            <person name="Kumar R."/>
            <person name="Das P."/>
            <person name="Joshi C.G."/>
            <person name="Kumar D."/>
            <person name="Nagpure N.S."/>
            <person name="Pandey M."/>
            <person name="Agarwal S."/>
            <person name="Srivastava S."/>
            <person name="Singh M."/>
            <person name="Sahoo L."/>
            <person name="Jayasankar P."/>
            <person name="Meher P.K."/>
            <person name="Koringa P.G."/>
            <person name="Iquebal M.A."/>
            <person name="Das S.P."/>
            <person name="Bit A."/>
            <person name="Patnaik S."/>
            <person name="Patel N."/>
            <person name="Shah T.M."/>
            <person name="Hinsu A."/>
            <person name="Jena J.K."/>
        </authorList>
    </citation>
    <scope>NUCLEOTIDE SEQUENCE</scope>
    <source>
        <strain evidence="1">CIFAMagur01</strain>
        <tissue evidence="1">Testis</tissue>
    </source>
</reference>